<keyword evidence="1" id="KW-0677">Repeat</keyword>
<dbReference type="AlphaFoldDB" id="A0A2S7SRT6"/>
<evidence type="ECO:0000313" key="4">
    <source>
        <dbReference type="Proteomes" id="UP000239872"/>
    </source>
</evidence>
<evidence type="ECO:0000256" key="1">
    <source>
        <dbReference type="ARBA" id="ARBA00022737"/>
    </source>
</evidence>
<reference evidence="3 4" key="1">
    <citation type="submission" date="2018-01" db="EMBL/GenBank/DDBJ databases">
        <title>A novel member of the phylum Bacteroidetes isolated from glacier ice.</title>
        <authorList>
            <person name="Liu Q."/>
            <person name="Xin Y.-H."/>
        </authorList>
    </citation>
    <scope>NUCLEOTIDE SEQUENCE [LARGE SCALE GENOMIC DNA]</scope>
    <source>
        <strain evidence="3 4">RB1R16</strain>
    </source>
</reference>
<dbReference type="PANTHER" id="PTHR46388:SF2">
    <property type="entry name" value="NHL REPEAT-CONTAINING PROTEIN 2"/>
    <property type="match status" value="1"/>
</dbReference>
<proteinExistence type="predicted"/>
<dbReference type="InterPro" id="IPR026444">
    <property type="entry name" value="Secre_tail"/>
</dbReference>
<feature type="domain" description="Secretion system C-terminal sorting" evidence="2">
    <location>
        <begin position="374"/>
        <end position="443"/>
    </location>
</feature>
<gene>
    <name evidence="3" type="ORF">CJD36_019490</name>
</gene>
<comment type="caution">
    <text evidence="3">The sequence shown here is derived from an EMBL/GenBank/DDBJ whole genome shotgun (WGS) entry which is preliminary data.</text>
</comment>
<evidence type="ECO:0000313" key="3">
    <source>
        <dbReference type="EMBL" id="PQJ09428.1"/>
    </source>
</evidence>
<evidence type="ECO:0000259" key="2">
    <source>
        <dbReference type="Pfam" id="PF18962"/>
    </source>
</evidence>
<accession>A0A2S7SRT6</accession>
<dbReference type="Pfam" id="PF01436">
    <property type="entry name" value="NHL"/>
    <property type="match status" value="1"/>
</dbReference>
<dbReference type="Gene3D" id="2.120.10.30">
    <property type="entry name" value="TolB, C-terminal domain"/>
    <property type="match status" value="4"/>
</dbReference>
<protein>
    <recommendedName>
        <fullName evidence="2">Secretion system C-terminal sorting domain-containing protein</fullName>
    </recommendedName>
</protein>
<name>A0A2S7SRT6_9BACT</name>
<organism evidence="3 4">
    <name type="scientific">Flavipsychrobacter stenotrophus</name>
    <dbReference type="NCBI Taxonomy" id="2077091"/>
    <lineage>
        <taxon>Bacteria</taxon>
        <taxon>Pseudomonadati</taxon>
        <taxon>Bacteroidota</taxon>
        <taxon>Chitinophagia</taxon>
        <taxon>Chitinophagales</taxon>
        <taxon>Chitinophagaceae</taxon>
        <taxon>Flavipsychrobacter</taxon>
    </lineage>
</organism>
<dbReference type="InterPro" id="IPR011042">
    <property type="entry name" value="6-blade_b-propeller_TolB-like"/>
</dbReference>
<dbReference type="Proteomes" id="UP000239872">
    <property type="component" value="Unassembled WGS sequence"/>
</dbReference>
<dbReference type="PANTHER" id="PTHR46388">
    <property type="entry name" value="NHL REPEAT-CONTAINING PROTEIN 2"/>
    <property type="match status" value="1"/>
</dbReference>
<dbReference type="SUPFAM" id="SSF101898">
    <property type="entry name" value="NHL repeat"/>
    <property type="match status" value="1"/>
</dbReference>
<dbReference type="Pfam" id="PF18962">
    <property type="entry name" value="Por_Secre_tail"/>
    <property type="match status" value="1"/>
</dbReference>
<sequence>MDNTGNLFITSGSRIRKVSPTGIITTIAGNDGYGGDGGRADTALLQNPMHVCRDAAGNTYIADSGSHTVRKVDGAGIITTIAGNGSRGNTGDNGAATAATLNQPVSVAINSIGYLYISDKATHVIRMVNTATGIITTVAGTGGPGYSGNGGPATTAQMNNPYGIAVDTADNLYVADNVNNCIRRIDAATGIITAVTGAVVGSFSGDGAPAIAASINGPVYITFDRDNNLYIADKYNNRIRKINGSTGFISTVFGNGTGGDAGDGGTGVSAELCEPTSVAVDDSGGITTYVCGKIRHVPTSGGPVRLEAGMNVSGISADGLTGGLVTFDTASGIAYDEHNDLLIPDVGNHCVRMKLLPFTVSVAHPSKETGPITISPNPVRNTFIISMTTPDGVTGDEMNVSISDVLGKIVYSSSMLVHNNKALSTIRLNDDLAAGVYFCTITGPGIRRSASFALVR</sequence>
<keyword evidence="4" id="KW-1185">Reference proteome</keyword>
<dbReference type="NCBIfam" id="TIGR04183">
    <property type="entry name" value="Por_Secre_tail"/>
    <property type="match status" value="1"/>
</dbReference>
<dbReference type="EMBL" id="PPSL01000006">
    <property type="protein sequence ID" value="PQJ09428.1"/>
    <property type="molecule type" value="Genomic_DNA"/>
</dbReference>
<dbReference type="InterPro" id="IPR001258">
    <property type="entry name" value="NHL_repeat"/>
</dbReference>